<keyword evidence="2" id="KW-1185">Reference proteome</keyword>
<organism evidence="1 2">
    <name type="scientific">Marinilabilia rubra</name>
    <dbReference type="NCBI Taxonomy" id="2162893"/>
    <lineage>
        <taxon>Bacteria</taxon>
        <taxon>Pseudomonadati</taxon>
        <taxon>Bacteroidota</taxon>
        <taxon>Bacteroidia</taxon>
        <taxon>Marinilabiliales</taxon>
        <taxon>Marinilabiliaceae</taxon>
        <taxon>Marinilabilia</taxon>
    </lineage>
</organism>
<protein>
    <submittedName>
        <fullName evidence="1">Uncharacterized protein</fullName>
    </submittedName>
</protein>
<sequence>MPVYKVGKVCEKSCVWLESASCNPDASGAKPPKTESRCFGMSILAASITQQVVLYGQTLNSN</sequence>
<reference evidence="1 2" key="1">
    <citation type="submission" date="2018-05" db="EMBL/GenBank/DDBJ databases">
        <title>Marinilabilia rubrum sp. nov., isolated from saltern sediment.</title>
        <authorList>
            <person name="Zhang R."/>
        </authorList>
    </citation>
    <scope>NUCLEOTIDE SEQUENCE [LARGE SCALE GENOMIC DNA]</scope>
    <source>
        <strain evidence="1 2">WTE16</strain>
    </source>
</reference>
<dbReference type="Proteomes" id="UP000244956">
    <property type="component" value="Unassembled WGS sequence"/>
</dbReference>
<evidence type="ECO:0000313" key="1">
    <source>
        <dbReference type="EMBL" id="PWD98109.1"/>
    </source>
</evidence>
<evidence type="ECO:0000313" key="2">
    <source>
        <dbReference type="Proteomes" id="UP000244956"/>
    </source>
</evidence>
<comment type="caution">
    <text evidence="1">The sequence shown here is derived from an EMBL/GenBank/DDBJ whole genome shotgun (WGS) entry which is preliminary data.</text>
</comment>
<name>A0A2U2B4W6_9BACT</name>
<dbReference type="EMBL" id="QEWP01000019">
    <property type="protein sequence ID" value="PWD98109.1"/>
    <property type="molecule type" value="Genomic_DNA"/>
</dbReference>
<accession>A0A2U2B4W6</accession>
<proteinExistence type="predicted"/>
<dbReference type="AlphaFoldDB" id="A0A2U2B4W6"/>
<gene>
    <name evidence="1" type="ORF">DDZ16_17360</name>
</gene>